<proteinExistence type="predicted"/>
<keyword evidence="2" id="KW-1185">Reference proteome</keyword>
<reference evidence="1 2" key="1">
    <citation type="submission" date="2019-01" db="EMBL/GenBank/DDBJ databases">
        <title>Draft Genome and Complete Hox-Cluster Characterization of the Sterlet Sturgeon (Acipenser ruthenus).</title>
        <authorList>
            <person name="Wei Q."/>
        </authorList>
    </citation>
    <scope>NUCLEOTIDE SEQUENCE [LARGE SCALE GENOMIC DNA]</scope>
    <source>
        <strain evidence="1">WHYD16114868_AA</strain>
        <tissue evidence="1">Blood</tissue>
    </source>
</reference>
<gene>
    <name evidence="1" type="ORF">EOD39_18402</name>
</gene>
<dbReference type="PANTHER" id="PTHR17609">
    <property type="entry name" value="HMG DOMAIN-CONTAINING PROTEIN 3"/>
    <property type="match status" value="1"/>
</dbReference>
<name>A0A444V100_ACIRT</name>
<dbReference type="EMBL" id="SCEB01003819">
    <property type="protein sequence ID" value="RXM94070.1"/>
    <property type="molecule type" value="Genomic_DNA"/>
</dbReference>
<dbReference type="PANTHER" id="PTHR17609:SF3">
    <property type="entry name" value="SAP DOMAIN-CONTAINING PROTEIN"/>
    <property type="match status" value="1"/>
</dbReference>
<sequence length="236" mass="27370">MDDKCFDLDDPCFDVHEYPPDKEHVVKMVNYLWMNKHIPEEFPDDILKHEKELPEQFVPYETTCPYCPGPTSPQLSTPKIVTKNAVVYGLFKVHKGGVLHMGCMHSVVFYHFPLWQQECARDHSDALLSFKHPPNMYISDIASRVARHTNNHTEQKCFQQHGGRLCAATEENIQSAQEKTLKIDLPWLAALKFKGLSVQTEHAAADRYTQVHPFTGTKDRYSLYDRFHEKNQTRPE</sequence>
<comment type="caution">
    <text evidence="1">The sequence shown here is derived from an EMBL/GenBank/DDBJ whole genome shotgun (WGS) entry which is preliminary data.</text>
</comment>
<organism evidence="1 2">
    <name type="scientific">Acipenser ruthenus</name>
    <name type="common">Sterlet sturgeon</name>
    <dbReference type="NCBI Taxonomy" id="7906"/>
    <lineage>
        <taxon>Eukaryota</taxon>
        <taxon>Metazoa</taxon>
        <taxon>Chordata</taxon>
        <taxon>Craniata</taxon>
        <taxon>Vertebrata</taxon>
        <taxon>Euteleostomi</taxon>
        <taxon>Actinopterygii</taxon>
        <taxon>Chondrostei</taxon>
        <taxon>Acipenseriformes</taxon>
        <taxon>Acipenseridae</taxon>
        <taxon>Acipenser</taxon>
    </lineage>
</organism>
<dbReference type="Proteomes" id="UP000289886">
    <property type="component" value="Unassembled WGS sequence"/>
</dbReference>
<accession>A0A444V100</accession>
<dbReference type="InterPro" id="IPR039598">
    <property type="entry name" value="HMGXB3"/>
</dbReference>
<protein>
    <submittedName>
        <fullName evidence="1">Uncharacterized protein</fullName>
    </submittedName>
</protein>
<dbReference type="AlphaFoldDB" id="A0A444V100"/>
<evidence type="ECO:0000313" key="2">
    <source>
        <dbReference type="Proteomes" id="UP000289886"/>
    </source>
</evidence>
<evidence type="ECO:0000313" key="1">
    <source>
        <dbReference type="EMBL" id="RXM94070.1"/>
    </source>
</evidence>